<feature type="transmembrane region" description="Helical" evidence="7">
    <location>
        <begin position="36"/>
        <end position="60"/>
    </location>
</feature>
<evidence type="ECO:0000256" key="1">
    <source>
        <dbReference type="ARBA" id="ARBA00004141"/>
    </source>
</evidence>
<feature type="transmembrane region" description="Helical" evidence="7">
    <location>
        <begin position="549"/>
        <end position="573"/>
    </location>
</feature>
<dbReference type="InterPro" id="IPR000109">
    <property type="entry name" value="POT_fam"/>
</dbReference>
<sequence length="630" mass="70431">MTGGFSWESILEYVSSYDPRDSGVDSACAGFASTGFALSALLSGYSTAKYGYLGYLVLFIQKQGKLGVRPSVISANFQKGLGALFRVVLVYMAKSRIGLARMTLYTYATFISGSQLLWVSPSKRSYRRLFLVAQLSMLGAGYAGEGSTSYLFNTQLKKADDKLRKSPVSNGRPAPTTTGDKDPLLIEISVRGTHQKTIREAREVLRTFCYQELSWTEKEISGTGPQDTVEEMDSVARQLQRENARKLRNRVRKKLFAAKLPGTILGTVLAAVFSTEVFIKISTAVTVISYNLFFWMGARYYDLGEMENHDKKDEEKIDAKDKKKILDTVSELKKAVEAAVETAVDAVLQRLLSLPKFIFYEPKVAKSTWGENKSGEKEKQDKKDEEKIDGKDEKQNPNALVPELNQAIIWLTFASTCYLVNATADTFFMEQVAYLENNTVSFKIPTSVFYSFPDFVSIITAQVSYYLVEHCHDEKKEARWARLLRISIGMLFSSLCCIVASLVAYRLESNYNSASMLWLLPQFLLWGMMKGILEEGIEEILDVHLDKDLLVLAVCGTADAVGNFLSMILTAASPSSWRVGSGSDISKIHLDNYYRMLAIITLSSTFVFTIVAIAYELRDKEDKEKSGKKG</sequence>
<protein>
    <submittedName>
        <fullName evidence="8">Uncharacterized protein</fullName>
    </submittedName>
</protein>
<keyword evidence="9" id="KW-1185">Reference proteome</keyword>
<comment type="caution">
    <text evidence="8">The sequence shown here is derived from an EMBL/GenBank/DDBJ whole genome shotgun (WGS) entry which is preliminary data.</text>
</comment>
<evidence type="ECO:0000256" key="2">
    <source>
        <dbReference type="ARBA" id="ARBA00005982"/>
    </source>
</evidence>
<feature type="transmembrane region" description="Helical" evidence="7">
    <location>
        <begin position="511"/>
        <end position="528"/>
    </location>
</feature>
<proteinExistence type="inferred from homology"/>
<organism evidence="8 9">
    <name type="scientific">Rubroshorea leprosula</name>
    <dbReference type="NCBI Taxonomy" id="152421"/>
    <lineage>
        <taxon>Eukaryota</taxon>
        <taxon>Viridiplantae</taxon>
        <taxon>Streptophyta</taxon>
        <taxon>Embryophyta</taxon>
        <taxon>Tracheophyta</taxon>
        <taxon>Spermatophyta</taxon>
        <taxon>Magnoliopsida</taxon>
        <taxon>eudicotyledons</taxon>
        <taxon>Gunneridae</taxon>
        <taxon>Pentapetalae</taxon>
        <taxon>rosids</taxon>
        <taxon>malvids</taxon>
        <taxon>Malvales</taxon>
        <taxon>Dipterocarpaceae</taxon>
        <taxon>Rubroshorea</taxon>
    </lineage>
</organism>
<keyword evidence="3 7" id="KW-0812">Transmembrane</keyword>
<name>A0AAV5MSB5_9ROSI</name>
<evidence type="ECO:0000256" key="6">
    <source>
        <dbReference type="SAM" id="MobiDB-lite"/>
    </source>
</evidence>
<dbReference type="GO" id="GO:0022857">
    <property type="term" value="F:transmembrane transporter activity"/>
    <property type="evidence" value="ECO:0007669"/>
    <property type="project" value="InterPro"/>
</dbReference>
<feature type="transmembrane region" description="Helical" evidence="7">
    <location>
        <begin position="483"/>
        <end position="505"/>
    </location>
</feature>
<feature type="compositionally biased region" description="Basic and acidic residues" evidence="6">
    <location>
        <begin position="373"/>
        <end position="395"/>
    </location>
</feature>
<dbReference type="InterPro" id="IPR036259">
    <property type="entry name" value="MFS_trans_sf"/>
</dbReference>
<keyword evidence="4 7" id="KW-1133">Transmembrane helix</keyword>
<comment type="similarity">
    <text evidence="2">Belongs to the major facilitator superfamily. Proton-dependent oligopeptide transporter (POT/PTR) (TC 2.A.17) family.</text>
</comment>
<feature type="region of interest" description="Disordered" evidence="6">
    <location>
        <begin position="162"/>
        <end position="181"/>
    </location>
</feature>
<accession>A0AAV5MSB5</accession>
<feature type="transmembrane region" description="Helical" evidence="7">
    <location>
        <begin position="279"/>
        <end position="298"/>
    </location>
</feature>
<evidence type="ECO:0000256" key="5">
    <source>
        <dbReference type="ARBA" id="ARBA00023136"/>
    </source>
</evidence>
<comment type="subcellular location">
    <subcellularLocation>
        <location evidence="1">Membrane</location>
        <topology evidence="1">Multi-pass membrane protein</topology>
    </subcellularLocation>
</comment>
<keyword evidence="5 7" id="KW-0472">Membrane</keyword>
<dbReference type="Proteomes" id="UP001054252">
    <property type="component" value="Unassembled WGS sequence"/>
</dbReference>
<evidence type="ECO:0000313" key="8">
    <source>
        <dbReference type="EMBL" id="GKV52303.1"/>
    </source>
</evidence>
<evidence type="ECO:0000256" key="3">
    <source>
        <dbReference type="ARBA" id="ARBA00022692"/>
    </source>
</evidence>
<feature type="transmembrane region" description="Helical" evidence="7">
    <location>
        <begin position="255"/>
        <end position="273"/>
    </location>
</feature>
<dbReference type="AlphaFoldDB" id="A0AAV5MSB5"/>
<evidence type="ECO:0000256" key="7">
    <source>
        <dbReference type="SAM" id="Phobius"/>
    </source>
</evidence>
<dbReference type="Gene3D" id="1.20.1250.20">
    <property type="entry name" value="MFS general substrate transporter like domains"/>
    <property type="match status" value="1"/>
</dbReference>
<feature type="transmembrane region" description="Helical" evidence="7">
    <location>
        <begin position="593"/>
        <end position="615"/>
    </location>
</feature>
<gene>
    <name evidence="8" type="ORF">SLEP1_g58892</name>
</gene>
<feature type="region of interest" description="Disordered" evidence="6">
    <location>
        <begin position="370"/>
        <end position="397"/>
    </location>
</feature>
<reference evidence="8 9" key="1">
    <citation type="journal article" date="2021" name="Commun. Biol.">
        <title>The genome of Shorea leprosula (Dipterocarpaceae) highlights the ecological relevance of drought in aseasonal tropical rainforests.</title>
        <authorList>
            <person name="Ng K.K.S."/>
            <person name="Kobayashi M.J."/>
            <person name="Fawcett J.A."/>
            <person name="Hatakeyama M."/>
            <person name="Paape T."/>
            <person name="Ng C.H."/>
            <person name="Ang C.C."/>
            <person name="Tnah L.H."/>
            <person name="Lee C.T."/>
            <person name="Nishiyama T."/>
            <person name="Sese J."/>
            <person name="O'Brien M.J."/>
            <person name="Copetti D."/>
            <person name="Mohd Noor M.I."/>
            <person name="Ong R.C."/>
            <person name="Putra M."/>
            <person name="Sireger I.Z."/>
            <person name="Indrioko S."/>
            <person name="Kosugi Y."/>
            <person name="Izuno A."/>
            <person name="Isagi Y."/>
            <person name="Lee S.L."/>
            <person name="Shimizu K.K."/>
        </authorList>
    </citation>
    <scope>NUCLEOTIDE SEQUENCE [LARGE SCALE GENOMIC DNA]</scope>
    <source>
        <strain evidence="8">214</strain>
    </source>
</reference>
<evidence type="ECO:0000256" key="4">
    <source>
        <dbReference type="ARBA" id="ARBA00022989"/>
    </source>
</evidence>
<evidence type="ECO:0000313" key="9">
    <source>
        <dbReference type="Proteomes" id="UP001054252"/>
    </source>
</evidence>
<dbReference type="GO" id="GO:0016020">
    <property type="term" value="C:membrane"/>
    <property type="evidence" value="ECO:0007669"/>
    <property type="project" value="UniProtKB-SubCell"/>
</dbReference>
<dbReference type="PANTHER" id="PTHR11654">
    <property type="entry name" value="OLIGOPEPTIDE TRANSPORTER-RELATED"/>
    <property type="match status" value="1"/>
</dbReference>
<dbReference type="Pfam" id="PF00854">
    <property type="entry name" value="PTR2"/>
    <property type="match status" value="1"/>
</dbReference>
<feature type="transmembrane region" description="Helical" evidence="7">
    <location>
        <begin position="99"/>
        <end position="119"/>
    </location>
</feature>
<dbReference type="EMBL" id="BPVZ01000664">
    <property type="protein sequence ID" value="GKV52303.1"/>
    <property type="molecule type" value="Genomic_DNA"/>
</dbReference>